<dbReference type="GO" id="GO:0005524">
    <property type="term" value="F:ATP binding"/>
    <property type="evidence" value="ECO:0007669"/>
    <property type="project" value="InterPro"/>
</dbReference>
<comment type="similarity">
    <text evidence="1">Belongs to the protein kinase superfamily. ADCK protein kinase family.</text>
</comment>
<dbReference type="Gene3D" id="3.30.200.20">
    <property type="entry name" value="Phosphorylase Kinase, domain 1"/>
    <property type="match status" value="1"/>
</dbReference>
<proteinExistence type="inferred from homology"/>
<keyword evidence="4" id="KW-0830">Ubiquinone</keyword>
<keyword evidence="2" id="KW-1133">Transmembrane helix</keyword>
<feature type="domain" description="Protein kinase" evidence="3">
    <location>
        <begin position="119"/>
        <end position="451"/>
    </location>
</feature>
<dbReference type="EMBL" id="CP052909">
    <property type="protein sequence ID" value="QNJ98932.1"/>
    <property type="molecule type" value="Genomic_DNA"/>
</dbReference>
<evidence type="ECO:0000256" key="2">
    <source>
        <dbReference type="SAM" id="Phobius"/>
    </source>
</evidence>
<protein>
    <submittedName>
        <fullName evidence="4">Ubiquinone biosynthesis protein</fullName>
    </submittedName>
</protein>
<gene>
    <name evidence="4" type="ORF">ALE3EI_2394</name>
</gene>
<evidence type="ECO:0000313" key="5">
    <source>
        <dbReference type="Proteomes" id="UP000515514"/>
    </source>
</evidence>
<dbReference type="InterPro" id="IPR000719">
    <property type="entry name" value="Prot_kinase_dom"/>
</dbReference>
<dbReference type="Pfam" id="PF03109">
    <property type="entry name" value="ABC1"/>
    <property type="match status" value="1"/>
</dbReference>
<keyword evidence="2" id="KW-0472">Membrane</keyword>
<dbReference type="PANTHER" id="PTHR10566:SF113">
    <property type="entry name" value="PROTEIN ACTIVITY OF BC1 COMPLEX KINASE 7, CHLOROPLASTIC"/>
    <property type="match status" value="1"/>
</dbReference>
<accession>A0A7G8PX66</accession>
<dbReference type="KEGG" id="alti:ALE3EI_2394"/>
<evidence type="ECO:0000259" key="3">
    <source>
        <dbReference type="PROSITE" id="PS50011"/>
    </source>
</evidence>
<feature type="transmembrane region" description="Helical" evidence="2">
    <location>
        <begin position="494"/>
        <end position="513"/>
    </location>
</feature>
<dbReference type="InterPro" id="IPR004147">
    <property type="entry name" value="ABC1_dom"/>
</dbReference>
<evidence type="ECO:0000313" key="4">
    <source>
        <dbReference type="EMBL" id="QNJ98932.1"/>
    </source>
</evidence>
<dbReference type="AlphaFoldDB" id="A0A7G8PX66"/>
<dbReference type="RefSeq" id="WP_186988992.1">
    <property type="nucleotide sequence ID" value="NZ_CP052909.1"/>
</dbReference>
<keyword evidence="5" id="KW-1185">Reference proteome</keyword>
<dbReference type="PROSITE" id="PS50011">
    <property type="entry name" value="PROTEIN_KINASE_DOM"/>
    <property type="match status" value="1"/>
</dbReference>
<sequence>MSILPEAIDRYRKFFSFIIKYWNSDLVKYSSDRALGKDTEIERSSFDQDPEEFVKDLKTMGPTYIKLGQLLSTRPDLLPESYLEALCQLQDDVETIPYEQIHETFEEVIGSRISKCFKEFDEIPMASASIGQVHKAVLHSGKKVAVKIQRPQIREQFLKDLNTLQEIATWAVKNSEDARKYNVAELVDELRYTLLQELDYNAEAEHLMLLAENLKHFNHLHVPQPILDYTSSKVLTMELVEGQKVTKVSPLKRMEKNLDPLLDDLICGYLKQVIEDGFAHADPHPGNIFITNDNRLALMDLGMTAHFTKELQSEILQLMIGLSSYDSNQVSKVILAMSHYDQETANIDGFNKNISRLIQESEISKADTMQTGRHIIQMNRIAAHHGIQIPAPLNMLAKILLNMDQIVAELSPRYNVNETIRGYIKKIMHTKTISELKPENIFNLILETKKLTEKMPERLNAILENLSTNQFKVKVDAINEDRFTDAFQKVANRITLGLIIAAMIIGAALLIQIPTSWKIFGYPGLAILLFFVAALLGFYIIYAIIFKDQDFKKR</sequence>
<dbReference type="GO" id="GO:0004672">
    <property type="term" value="F:protein kinase activity"/>
    <property type="evidence" value="ECO:0007669"/>
    <property type="project" value="InterPro"/>
</dbReference>
<dbReference type="CDD" id="cd05121">
    <property type="entry name" value="ABC1_ADCK3-like"/>
    <property type="match status" value="1"/>
</dbReference>
<name>A0A7G8PX66_9FLAO</name>
<dbReference type="InterPro" id="IPR011009">
    <property type="entry name" value="Kinase-like_dom_sf"/>
</dbReference>
<feature type="transmembrane region" description="Helical" evidence="2">
    <location>
        <begin position="519"/>
        <end position="545"/>
    </location>
</feature>
<dbReference type="Proteomes" id="UP000515514">
    <property type="component" value="Chromosome"/>
</dbReference>
<dbReference type="SUPFAM" id="SSF56112">
    <property type="entry name" value="Protein kinase-like (PK-like)"/>
    <property type="match status" value="1"/>
</dbReference>
<dbReference type="InterPro" id="IPR050154">
    <property type="entry name" value="UbiB_kinase"/>
</dbReference>
<organism evidence="4 5">
    <name type="scientific">Constantimarinum furrinae</name>
    <dbReference type="NCBI Taxonomy" id="2562285"/>
    <lineage>
        <taxon>Bacteria</taxon>
        <taxon>Pseudomonadati</taxon>
        <taxon>Bacteroidota</taxon>
        <taxon>Flavobacteriia</taxon>
        <taxon>Flavobacteriales</taxon>
        <taxon>Flavobacteriaceae</taxon>
        <taxon>Altibacter/Constantimarinum group</taxon>
        <taxon>Constantimarinum</taxon>
    </lineage>
</organism>
<dbReference type="Gene3D" id="1.10.510.10">
    <property type="entry name" value="Transferase(Phosphotransferase) domain 1"/>
    <property type="match status" value="1"/>
</dbReference>
<dbReference type="PANTHER" id="PTHR10566">
    <property type="entry name" value="CHAPERONE-ACTIVITY OF BC1 COMPLEX CABC1 -RELATED"/>
    <property type="match status" value="1"/>
</dbReference>
<keyword evidence="2" id="KW-0812">Transmembrane</keyword>
<evidence type="ECO:0000256" key="1">
    <source>
        <dbReference type="ARBA" id="ARBA00009670"/>
    </source>
</evidence>
<reference evidence="4 5" key="1">
    <citation type="submission" date="2020-04" db="EMBL/GenBank/DDBJ databases">
        <title>Genome sequence of Altibacter aquimarinus strain ALE3EI.</title>
        <authorList>
            <person name="Oh H.-M."/>
            <person name="Jang D."/>
        </authorList>
    </citation>
    <scope>NUCLEOTIDE SEQUENCE [LARGE SCALE GENOMIC DNA]</scope>
    <source>
        <strain evidence="4 5">ALE3EI</strain>
    </source>
</reference>